<dbReference type="CDD" id="cd08460">
    <property type="entry name" value="PBP2_DntR_like_1"/>
    <property type="match status" value="1"/>
</dbReference>
<dbReference type="GO" id="GO:0003700">
    <property type="term" value="F:DNA-binding transcription factor activity"/>
    <property type="evidence" value="ECO:0007669"/>
    <property type="project" value="InterPro"/>
</dbReference>
<gene>
    <name evidence="6" type="ORF">SAMN05216588_10161</name>
</gene>
<keyword evidence="2" id="KW-0805">Transcription regulation</keyword>
<evidence type="ECO:0000256" key="1">
    <source>
        <dbReference type="ARBA" id="ARBA00009437"/>
    </source>
</evidence>
<accession>A0A1G7XBW2</accession>
<dbReference type="PANTHER" id="PTHR30118:SF15">
    <property type="entry name" value="TRANSCRIPTIONAL REGULATORY PROTEIN"/>
    <property type="match status" value="1"/>
</dbReference>
<dbReference type="InterPro" id="IPR005119">
    <property type="entry name" value="LysR_subst-bd"/>
</dbReference>
<dbReference type="Pfam" id="PF03466">
    <property type="entry name" value="LysR_substrate"/>
    <property type="match status" value="1"/>
</dbReference>
<dbReference type="RefSeq" id="WP_084306445.1">
    <property type="nucleotide sequence ID" value="NZ_FNDG01000001.1"/>
</dbReference>
<dbReference type="SUPFAM" id="SSF46785">
    <property type="entry name" value="Winged helix' DNA-binding domain"/>
    <property type="match status" value="1"/>
</dbReference>
<dbReference type="PANTHER" id="PTHR30118">
    <property type="entry name" value="HTH-TYPE TRANSCRIPTIONAL REGULATOR LEUO-RELATED"/>
    <property type="match status" value="1"/>
</dbReference>
<sequence length="303" mass="33660">MQLPDLNLLVALDVLLEEGSVVGAARRMHLSPPAMSRTLTRIREAVGDPILVRAGRGLVPTPRALELREQVRDLVEQASGVFRSRDVELASLNRAFNIRTNDIFMVCYGGQLVELIRQQAPNVMLRFVPEIDGDDDAMRAGRIDLAIGASAQLPPEIKHQGLFMSRFVGMARVDHPIFAEMINAERFAAYDQISVSRRGLARGPIDQVLEQQRLSRRVVAVSPSFFSALLALRDSDLILPMPNPVVAVCKQLGLALRSFEIPLPLSPVRVHQSWHPRFDNDPAHRWLRGLVKGCCEEHPPGGL</sequence>
<evidence type="ECO:0000313" key="6">
    <source>
        <dbReference type="EMBL" id="SDG81722.1"/>
    </source>
</evidence>
<evidence type="ECO:0000259" key="5">
    <source>
        <dbReference type="PROSITE" id="PS50931"/>
    </source>
</evidence>
<dbReference type="Gene3D" id="3.40.190.10">
    <property type="entry name" value="Periplasmic binding protein-like II"/>
    <property type="match status" value="2"/>
</dbReference>
<proteinExistence type="inferred from homology"/>
<comment type="similarity">
    <text evidence="1">Belongs to the LysR transcriptional regulatory family.</text>
</comment>
<dbReference type="STRING" id="29435.SAMN05216588_10161"/>
<dbReference type="AlphaFoldDB" id="A0A1G7XBW2"/>
<dbReference type="InterPro" id="IPR050389">
    <property type="entry name" value="LysR-type_TF"/>
</dbReference>
<name>A0A1G7XBW2_9GAMM</name>
<reference evidence="6 7" key="1">
    <citation type="submission" date="2016-10" db="EMBL/GenBank/DDBJ databases">
        <authorList>
            <person name="de Groot N.N."/>
        </authorList>
    </citation>
    <scope>NUCLEOTIDE SEQUENCE [LARGE SCALE GENOMIC DNA]</scope>
    <source>
        <strain evidence="6 7">LMG 18387</strain>
    </source>
</reference>
<dbReference type="Proteomes" id="UP000198606">
    <property type="component" value="Unassembled WGS sequence"/>
</dbReference>
<dbReference type="EMBL" id="FNDG01000001">
    <property type="protein sequence ID" value="SDG81722.1"/>
    <property type="molecule type" value="Genomic_DNA"/>
</dbReference>
<dbReference type="InterPro" id="IPR000847">
    <property type="entry name" value="LysR_HTH_N"/>
</dbReference>
<evidence type="ECO:0000256" key="2">
    <source>
        <dbReference type="ARBA" id="ARBA00023015"/>
    </source>
</evidence>
<organism evidence="6 7">
    <name type="scientific">Phytopseudomonas flavescens</name>
    <dbReference type="NCBI Taxonomy" id="29435"/>
    <lineage>
        <taxon>Bacteria</taxon>
        <taxon>Pseudomonadati</taxon>
        <taxon>Pseudomonadota</taxon>
        <taxon>Gammaproteobacteria</taxon>
        <taxon>Pseudomonadales</taxon>
        <taxon>Pseudomonadaceae</taxon>
        <taxon>Phytopseudomonas</taxon>
    </lineage>
</organism>
<feature type="domain" description="HTH lysR-type" evidence="5">
    <location>
        <begin position="4"/>
        <end position="61"/>
    </location>
</feature>
<dbReference type="InterPro" id="IPR036390">
    <property type="entry name" value="WH_DNA-bd_sf"/>
</dbReference>
<dbReference type="SUPFAM" id="SSF53850">
    <property type="entry name" value="Periplasmic binding protein-like II"/>
    <property type="match status" value="1"/>
</dbReference>
<dbReference type="GO" id="GO:0003677">
    <property type="term" value="F:DNA binding"/>
    <property type="evidence" value="ECO:0007669"/>
    <property type="project" value="UniProtKB-KW"/>
</dbReference>
<dbReference type="Pfam" id="PF00126">
    <property type="entry name" value="HTH_1"/>
    <property type="match status" value="1"/>
</dbReference>
<evidence type="ECO:0000313" key="7">
    <source>
        <dbReference type="Proteomes" id="UP000198606"/>
    </source>
</evidence>
<keyword evidence="4" id="KW-0804">Transcription</keyword>
<evidence type="ECO:0000256" key="4">
    <source>
        <dbReference type="ARBA" id="ARBA00023163"/>
    </source>
</evidence>
<dbReference type="PROSITE" id="PS50931">
    <property type="entry name" value="HTH_LYSR"/>
    <property type="match status" value="1"/>
</dbReference>
<evidence type="ECO:0000256" key="3">
    <source>
        <dbReference type="ARBA" id="ARBA00023125"/>
    </source>
</evidence>
<keyword evidence="3 6" id="KW-0238">DNA-binding</keyword>
<protein>
    <submittedName>
        <fullName evidence="6">DNA-binding transcriptional regulator, LysR family</fullName>
    </submittedName>
</protein>
<dbReference type="Gene3D" id="1.10.10.10">
    <property type="entry name" value="Winged helix-like DNA-binding domain superfamily/Winged helix DNA-binding domain"/>
    <property type="match status" value="1"/>
</dbReference>
<dbReference type="InterPro" id="IPR036388">
    <property type="entry name" value="WH-like_DNA-bd_sf"/>
</dbReference>